<sequence length="115" mass="12150">MPNAVPTAAAYQHAYEARQRAAGQPAPAFLAPATAPRLPRADEQSAVVMTAGEWWSVIGEFTTPGPGQAPAFVAASIRMVNADGSQGPELIDFFTAMSVAEFERLAVEFLTEGRA</sequence>
<dbReference type="Proteomes" id="UP000177515">
    <property type="component" value="Chromosome 1"/>
</dbReference>
<accession>A0ABN4THQ5</accession>
<proteinExistence type="predicted"/>
<gene>
    <name evidence="1" type="ORF">BKK80_13585</name>
</gene>
<evidence type="ECO:0000313" key="2">
    <source>
        <dbReference type="Proteomes" id="UP000177515"/>
    </source>
</evidence>
<dbReference type="RefSeq" id="WP_071069864.1">
    <property type="nucleotide sequence ID" value="NZ_CP017754.1"/>
</dbReference>
<reference evidence="1 2" key="1">
    <citation type="submission" date="2016-10" db="EMBL/GenBank/DDBJ databases">
        <title>Complete genome sequences of three Cupriavidus strains isolated from various Malaysian environments.</title>
        <authorList>
            <person name="Abdullah A.A.-A."/>
            <person name="Shafie N.A.H."/>
            <person name="Lau N.S."/>
        </authorList>
    </citation>
    <scope>NUCLEOTIDE SEQUENCE [LARGE SCALE GENOMIC DNA]</scope>
    <source>
        <strain evidence="1 2">USMAA1020</strain>
    </source>
</reference>
<keyword evidence="2" id="KW-1185">Reference proteome</keyword>
<protein>
    <submittedName>
        <fullName evidence="1">Uncharacterized protein</fullName>
    </submittedName>
</protein>
<name>A0ABN4THQ5_9BURK</name>
<evidence type="ECO:0000313" key="1">
    <source>
        <dbReference type="EMBL" id="AOZ06732.1"/>
    </source>
</evidence>
<organism evidence="1 2">
    <name type="scientific">Cupriavidus malaysiensis</name>
    <dbReference type="NCBI Taxonomy" id="367825"/>
    <lineage>
        <taxon>Bacteria</taxon>
        <taxon>Pseudomonadati</taxon>
        <taxon>Pseudomonadota</taxon>
        <taxon>Betaproteobacteria</taxon>
        <taxon>Burkholderiales</taxon>
        <taxon>Burkholderiaceae</taxon>
        <taxon>Cupriavidus</taxon>
    </lineage>
</organism>
<dbReference type="EMBL" id="CP017754">
    <property type="protein sequence ID" value="AOZ06732.1"/>
    <property type="molecule type" value="Genomic_DNA"/>
</dbReference>